<feature type="short sequence motif" description="'KMSKS' region" evidence="8">
    <location>
        <begin position="209"/>
        <end position="213"/>
    </location>
</feature>
<dbReference type="InterPro" id="IPR014729">
    <property type="entry name" value="Rossmann-like_a/b/a_fold"/>
</dbReference>
<dbReference type="Pfam" id="PF19269">
    <property type="entry name" value="Anticodon_2"/>
    <property type="match status" value="1"/>
</dbReference>
<dbReference type="GO" id="GO:0006424">
    <property type="term" value="P:glutamyl-tRNA aminoacylation"/>
    <property type="evidence" value="ECO:0007669"/>
    <property type="project" value="UniProtKB-UniRule"/>
</dbReference>
<keyword evidence="2 8" id="KW-0963">Cytoplasm</keyword>
<dbReference type="PROSITE" id="PS00178">
    <property type="entry name" value="AA_TRNA_LIGASE_I"/>
    <property type="match status" value="1"/>
</dbReference>
<protein>
    <recommendedName>
        <fullName evidence="8">Glutamate--tRNA ligase</fullName>
        <ecNumber evidence="8">6.1.1.17</ecNumber>
    </recommendedName>
    <alternativeName>
        <fullName evidence="8">Glutamyl-tRNA synthetase</fullName>
        <shortName evidence="8">GluRS</shortName>
    </alternativeName>
</protein>
<dbReference type="GO" id="GO:0008270">
    <property type="term" value="F:zinc ion binding"/>
    <property type="evidence" value="ECO:0007669"/>
    <property type="project" value="InterPro"/>
</dbReference>
<dbReference type="GO" id="GO:0005829">
    <property type="term" value="C:cytosol"/>
    <property type="evidence" value="ECO:0007669"/>
    <property type="project" value="TreeGrafter"/>
</dbReference>
<feature type="domain" description="Glutamyl/glutaminyl-tRNA synthetase class Ib catalytic" evidence="9">
    <location>
        <begin position="107"/>
        <end position="275"/>
    </location>
</feature>
<organism evidence="11 12">
    <name type="scientific">Terrimicrobium sacchariphilum</name>
    <dbReference type="NCBI Taxonomy" id="690879"/>
    <lineage>
        <taxon>Bacteria</taxon>
        <taxon>Pseudomonadati</taxon>
        <taxon>Verrucomicrobiota</taxon>
        <taxon>Terrimicrobiia</taxon>
        <taxon>Terrimicrobiales</taxon>
        <taxon>Terrimicrobiaceae</taxon>
        <taxon>Terrimicrobium</taxon>
    </lineage>
</organism>
<feature type="binding site" evidence="8">
    <location>
        <position position="212"/>
    </location>
    <ligand>
        <name>ATP</name>
        <dbReference type="ChEBI" id="CHEBI:30616"/>
    </ligand>
</feature>
<keyword evidence="5 8" id="KW-0067">ATP-binding</keyword>
<comment type="caution">
    <text evidence="8">Lacks conserved residue(s) required for the propagation of feature annotation.</text>
</comment>
<dbReference type="InterPro" id="IPR020751">
    <property type="entry name" value="aa-tRNA-synth_I_codon-bd_sub2"/>
</dbReference>
<dbReference type="InterPro" id="IPR001412">
    <property type="entry name" value="aa-tRNA-synth_I_CS"/>
</dbReference>
<dbReference type="AlphaFoldDB" id="A0A146G7N2"/>
<dbReference type="NCBIfam" id="TIGR00464">
    <property type="entry name" value="gltX_bact"/>
    <property type="match status" value="1"/>
</dbReference>
<comment type="subunit">
    <text evidence="8">Monomer.</text>
</comment>
<evidence type="ECO:0000256" key="8">
    <source>
        <dbReference type="HAMAP-Rule" id="MF_00022"/>
    </source>
</evidence>
<name>A0A146G7N2_TERSA</name>
<dbReference type="InterPro" id="IPR008925">
    <property type="entry name" value="aa_tRNA-synth_I_cd-bd_sf"/>
</dbReference>
<dbReference type="Pfam" id="PF00749">
    <property type="entry name" value="tRNA-synt_1c"/>
    <property type="match status" value="1"/>
</dbReference>
<dbReference type="OrthoDB" id="9807503at2"/>
<dbReference type="InterPro" id="IPR049940">
    <property type="entry name" value="GluQ/Sye"/>
</dbReference>
<dbReference type="CDD" id="cd00808">
    <property type="entry name" value="GluRS_core"/>
    <property type="match status" value="1"/>
</dbReference>
<comment type="caution">
    <text evidence="11">The sequence shown here is derived from an EMBL/GenBank/DDBJ whole genome shotgun (WGS) entry which is preliminary data.</text>
</comment>
<evidence type="ECO:0000256" key="3">
    <source>
        <dbReference type="ARBA" id="ARBA00022598"/>
    </source>
</evidence>
<dbReference type="InterPro" id="IPR004527">
    <property type="entry name" value="Glu-tRNA-ligase_bac/mito"/>
</dbReference>
<evidence type="ECO:0000256" key="1">
    <source>
        <dbReference type="ARBA" id="ARBA00007894"/>
    </source>
</evidence>
<reference evidence="12" key="1">
    <citation type="journal article" date="2017" name="Genome Announc.">
        <title>Draft Genome Sequence of Terrimicrobium sacchariphilum NM-5T, a Facultative Anaerobic Soil Bacterium of the Class Spartobacteria.</title>
        <authorList>
            <person name="Qiu Y.L."/>
            <person name="Tourlousse D.M."/>
            <person name="Matsuura N."/>
            <person name="Ohashi A."/>
            <person name="Sekiguchi Y."/>
        </authorList>
    </citation>
    <scope>NUCLEOTIDE SEQUENCE [LARGE SCALE GENOMIC DNA]</scope>
    <source>
        <strain evidence="12">NM-5</strain>
    </source>
</reference>
<keyword evidence="7 8" id="KW-0030">Aminoacyl-tRNA synthetase</keyword>
<evidence type="ECO:0000256" key="6">
    <source>
        <dbReference type="ARBA" id="ARBA00022917"/>
    </source>
</evidence>
<dbReference type="SUPFAM" id="SSF48163">
    <property type="entry name" value="An anticodon-binding domain of class I aminoacyl-tRNA synthetases"/>
    <property type="match status" value="1"/>
</dbReference>
<dbReference type="STRING" id="690879.TSACC_22126"/>
<dbReference type="PANTHER" id="PTHR43311:SF2">
    <property type="entry name" value="GLUTAMATE--TRNA LIGASE, MITOCHONDRIAL-RELATED"/>
    <property type="match status" value="1"/>
</dbReference>
<dbReference type="SUPFAM" id="SSF52374">
    <property type="entry name" value="Nucleotidylyl transferase"/>
    <property type="match status" value="1"/>
</dbReference>
<dbReference type="InterPro" id="IPR033910">
    <property type="entry name" value="GluRS_core"/>
</dbReference>
<sequence>MSVRTRFAPSPTGYLHVGGARTALFNWLYARRFGGTLVLRVEDTDDKRNTAEAVQAIYDGMTWLGLDWDEGPDKGGNYGPYRQSERNAIYEKYLAILEQGGYLYEDEGAIRFRSPRKSVLVEDLVCGRIEFDMSNPATHPDMTIRRPDGSWIFHFVNVVDDIEMKISHVIRGEDHLSNTPKHVELYKALGFEPPKFAHIPLILNHEGKKLSKRDGGSSVQYFIENGYAPEAVINYLCLLGWSPKDNREVISIEEVSQIFELENINRRNAIFDLDKCFWLNGQYIQNMPIERFAELSLPFIEKAGVNYGTKEALLPALAIVKPKVKHLSDVPDWIGFLFTEDFAFDPASVEKSLRKEGALERLKQLGEAFSTVTEWTHPNIEAKLKELAASLGVKVGELVHPARVAVSGRSVGPGLYEMMEVLGKDRVLSRFARAATI</sequence>
<comment type="catalytic activity">
    <reaction evidence="8">
        <text>tRNA(Glu) + L-glutamate + ATP = L-glutamyl-tRNA(Glu) + AMP + diphosphate</text>
        <dbReference type="Rhea" id="RHEA:23540"/>
        <dbReference type="Rhea" id="RHEA-COMP:9663"/>
        <dbReference type="Rhea" id="RHEA-COMP:9680"/>
        <dbReference type="ChEBI" id="CHEBI:29985"/>
        <dbReference type="ChEBI" id="CHEBI:30616"/>
        <dbReference type="ChEBI" id="CHEBI:33019"/>
        <dbReference type="ChEBI" id="CHEBI:78442"/>
        <dbReference type="ChEBI" id="CHEBI:78520"/>
        <dbReference type="ChEBI" id="CHEBI:456215"/>
        <dbReference type="EC" id="6.1.1.17"/>
    </reaction>
</comment>
<feature type="short sequence motif" description="'HIGH' region" evidence="8">
    <location>
        <begin position="9"/>
        <end position="19"/>
    </location>
</feature>
<dbReference type="InterPro" id="IPR000924">
    <property type="entry name" value="Glu/Gln-tRNA-synth"/>
</dbReference>
<proteinExistence type="inferred from homology"/>
<comment type="function">
    <text evidence="8">Catalyzes the attachment of glutamate to tRNA(Glu) in a two-step reaction: glutamate is first activated by ATP to form Glu-AMP and then transferred to the acceptor end of tRNA(Glu).</text>
</comment>
<keyword evidence="3 8" id="KW-0436">Ligase</keyword>
<keyword evidence="6 8" id="KW-0648">Protein biosynthesis</keyword>
<dbReference type="PANTHER" id="PTHR43311">
    <property type="entry name" value="GLUTAMATE--TRNA LIGASE"/>
    <property type="match status" value="1"/>
</dbReference>
<dbReference type="HAMAP" id="MF_00022">
    <property type="entry name" value="Glu_tRNA_synth_type1"/>
    <property type="match status" value="1"/>
</dbReference>
<dbReference type="InterPro" id="IPR020058">
    <property type="entry name" value="Glu/Gln-tRNA-synth_Ib_cat-dom"/>
</dbReference>
<dbReference type="EMBL" id="BDCO01000002">
    <property type="protein sequence ID" value="GAT33709.1"/>
    <property type="molecule type" value="Genomic_DNA"/>
</dbReference>
<evidence type="ECO:0000259" key="9">
    <source>
        <dbReference type="Pfam" id="PF00749"/>
    </source>
</evidence>
<evidence type="ECO:0000313" key="12">
    <source>
        <dbReference type="Proteomes" id="UP000076023"/>
    </source>
</evidence>
<dbReference type="InterPro" id="IPR020752">
    <property type="entry name" value="Glu-tRNA-synth_I_codon-bd_sub1"/>
</dbReference>
<dbReference type="Gene3D" id="1.10.10.350">
    <property type="match status" value="1"/>
</dbReference>
<keyword evidence="4 8" id="KW-0547">Nucleotide-binding</keyword>
<evidence type="ECO:0000256" key="2">
    <source>
        <dbReference type="ARBA" id="ARBA00022490"/>
    </source>
</evidence>
<dbReference type="GO" id="GO:0005524">
    <property type="term" value="F:ATP binding"/>
    <property type="evidence" value="ECO:0007669"/>
    <property type="project" value="UniProtKB-UniRule"/>
</dbReference>
<keyword evidence="12" id="KW-1185">Reference proteome</keyword>
<evidence type="ECO:0000256" key="4">
    <source>
        <dbReference type="ARBA" id="ARBA00022741"/>
    </source>
</evidence>
<dbReference type="InParanoid" id="A0A146G7N2"/>
<gene>
    <name evidence="8" type="primary">gltX</name>
    <name evidence="11" type="ORF">TSACC_22126</name>
</gene>
<evidence type="ECO:0000313" key="11">
    <source>
        <dbReference type="EMBL" id="GAT33709.1"/>
    </source>
</evidence>
<comment type="similarity">
    <text evidence="1 8">Belongs to the class-I aminoacyl-tRNA synthetase family. Glutamate--tRNA ligase type 1 subfamily.</text>
</comment>
<dbReference type="GO" id="GO:0000049">
    <property type="term" value="F:tRNA binding"/>
    <property type="evidence" value="ECO:0007669"/>
    <property type="project" value="InterPro"/>
</dbReference>
<evidence type="ECO:0000256" key="5">
    <source>
        <dbReference type="ARBA" id="ARBA00022840"/>
    </source>
</evidence>
<dbReference type="FunCoup" id="A0A146G7N2">
    <property type="interactions" value="570"/>
</dbReference>
<dbReference type="PRINTS" id="PR00987">
    <property type="entry name" value="TRNASYNTHGLU"/>
</dbReference>
<dbReference type="InterPro" id="IPR045462">
    <property type="entry name" value="aa-tRNA-synth_I_cd-bd"/>
</dbReference>
<feature type="domain" description="Aminoacyl-tRNA synthetase class I anticodon-binding" evidence="10">
    <location>
        <begin position="291"/>
        <end position="434"/>
    </location>
</feature>
<dbReference type="Gene3D" id="1.10.8.70">
    <property type="entry name" value="Glutamate-tRNA synthetase, class I, anticodon-binding domain 1"/>
    <property type="match status" value="1"/>
</dbReference>
<accession>A0A146G7N2</accession>
<dbReference type="EC" id="6.1.1.17" evidence="8"/>
<dbReference type="Proteomes" id="UP000076023">
    <property type="component" value="Unassembled WGS sequence"/>
</dbReference>
<dbReference type="Gene3D" id="3.40.50.620">
    <property type="entry name" value="HUPs"/>
    <property type="match status" value="2"/>
</dbReference>
<dbReference type="RefSeq" id="WP_075079410.1">
    <property type="nucleotide sequence ID" value="NZ_BDCO01000002.1"/>
</dbReference>
<evidence type="ECO:0000259" key="10">
    <source>
        <dbReference type="Pfam" id="PF19269"/>
    </source>
</evidence>
<comment type="subcellular location">
    <subcellularLocation>
        <location evidence="8">Cytoplasm</location>
    </subcellularLocation>
</comment>
<dbReference type="GO" id="GO:0004818">
    <property type="term" value="F:glutamate-tRNA ligase activity"/>
    <property type="evidence" value="ECO:0007669"/>
    <property type="project" value="UniProtKB-UniRule"/>
</dbReference>
<evidence type="ECO:0000256" key="7">
    <source>
        <dbReference type="ARBA" id="ARBA00023146"/>
    </source>
</evidence>